<dbReference type="AlphaFoldDB" id="X6MW16"/>
<evidence type="ECO:0000313" key="2">
    <source>
        <dbReference type="Proteomes" id="UP000023152"/>
    </source>
</evidence>
<proteinExistence type="predicted"/>
<evidence type="ECO:0000313" key="1">
    <source>
        <dbReference type="EMBL" id="ETO18193.1"/>
    </source>
</evidence>
<dbReference type="Proteomes" id="UP000023152">
    <property type="component" value="Unassembled WGS sequence"/>
</dbReference>
<accession>X6MW16</accession>
<name>X6MW16_RETFI</name>
<keyword evidence="2" id="KW-1185">Reference proteome</keyword>
<comment type="caution">
    <text evidence="1">The sequence shown here is derived from an EMBL/GenBank/DDBJ whole genome shotgun (WGS) entry which is preliminary data.</text>
</comment>
<gene>
    <name evidence="1" type="ORF">RFI_19088</name>
</gene>
<reference evidence="1 2" key="1">
    <citation type="journal article" date="2013" name="Curr. Biol.">
        <title>The Genome of the Foraminiferan Reticulomyxa filosa.</title>
        <authorList>
            <person name="Glockner G."/>
            <person name="Hulsmann N."/>
            <person name="Schleicher M."/>
            <person name="Noegel A.A."/>
            <person name="Eichinger L."/>
            <person name="Gallinger C."/>
            <person name="Pawlowski J."/>
            <person name="Sierra R."/>
            <person name="Euteneuer U."/>
            <person name="Pillet L."/>
            <person name="Moustafa A."/>
            <person name="Platzer M."/>
            <person name="Groth M."/>
            <person name="Szafranski K."/>
            <person name="Schliwa M."/>
        </authorList>
    </citation>
    <scope>NUCLEOTIDE SEQUENCE [LARGE SCALE GENOMIC DNA]</scope>
</reference>
<protein>
    <submittedName>
        <fullName evidence="1">Uncharacterized protein</fullName>
    </submittedName>
</protein>
<organism evidence="1 2">
    <name type="scientific">Reticulomyxa filosa</name>
    <dbReference type="NCBI Taxonomy" id="46433"/>
    <lineage>
        <taxon>Eukaryota</taxon>
        <taxon>Sar</taxon>
        <taxon>Rhizaria</taxon>
        <taxon>Retaria</taxon>
        <taxon>Foraminifera</taxon>
        <taxon>Monothalamids</taxon>
        <taxon>Reticulomyxidae</taxon>
        <taxon>Reticulomyxa</taxon>
    </lineage>
</organism>
<dbReference type="EMBL" id="ASPP01015340">
    <property type="protein sequence ID" value="ETO18193.1"/>
    <property type="molecule type" value="Genomic_DNA"/>
</dbReference>
<sequence>MSQKNFSNQYSEIYDSQFHLKKCRQLYYYKSIICKYIQIKYNNGYKSIVLVEKGVHVKISITKIFVNLLKEKIAPKKSLSERLLYFYRNEYVEHLFVFNFILICKHKIGKALLQMNEKLHP</sequence>